<name>A0A4Q0SY86_9BACT</name>
<keyword evidence="2" id="KW-1185">Reference proteome</keyword>
<accession>A0A4Q0SY86</accession>
<evidence type="ECO:0008006" key="3">
    <source>
        <dbReference type="Google" id="ProtNLM"/>
    </source>
</evidence>
<dbReference type="RefSeq" id="WP_206662814.1">
    <property type="nucleotide sequence ID" value="NZ_RDSM01000003.1"/>
</dbReference>
<dbReference type="Proteomes" id="UP000289437">
    <property type="component" value="Unassembled WGS sequence"/>
</dbReference>
<comment type="caution">
    <text evidence="1">The sequence shown here is derived from an EMBL/GenBank/DDBJ whole genome shotgun (WGS) entry which is preliminary data.</text>
</comment>
<protein>
    <recommendedName>
        <fullName evidence="3">DUF4357 domain-containing protein</fullName>
    </recommendedName>
</protein>
<proteinExistence type="predicted"/>
<reference evidence="1 2" key="1">
    <citation type="submission" date="2018-11" db="EMBL/GenBank/DDBJ databases">
        <authorList>
            <person name="Mardanov A.V."/>
            <person name="Ravin N.V."/>
            <person name="Dedysh S.N."/>
        </authorList>
    </citation>
    <scope>NUCLEOTIDE SEQUENCE [LARGE SCALE GENOMIC DNA]</scope>
    <source>
        <strain evidence="1 2">AF10</strain>
    </source>
</reference>
<evidence type="ECO:0000313" key="1">
    <source>
        <dbReference type="EMBL" id="RXH55352.1"/>
    </source>
</evidence>
<dbReference type="EMBL" id="RDSM01000003">
    <property type="protein sequence ID" value="RXH55352.1"/>
    <property type="molecule type" value="Genomic_DNA"/>
</dbReference>
<organism evidence="1 2">
    <name type="scientific">Granulicella sibirica</name>
    <dbReference type="NCBI Taxonomy" id="2479048"/>
    <lineage>
        <taxon>Bacteria</taxon>
        <taxon>Pseudomonadati</taxon>
        <taxon>Acidobacteriota</taxon>
        <taxon>Terriglobia</taxon>
        <taxon>Terriglobales</taxon>
        <taxon>Acidobacteriaceae</taxon>
        <taxon>Granulicella</taxon>
    </lineage>
</organism>
<dbReference type="CDD" id="cd10447">
    <property type="entry name" value="GIY-YIG_unchar_2"/>
    <property type="match status" value="1"/>
</dbReference>
<gene>
    <name evidence="1" type="ORF">GRAN_4456</name>
</gene>
<sequence>MANRGQSLELFFIDGTPDGMLTAEIFNWTGHVLVAPRIRLAEALKRAEASFTGIYLLLGDSDDSNLVRVYIGESDDVAARIRNHDANRDWWTQAILITSAANSLNKAHVKYLESRLVEEARRAGRMKLENANTPPKPTLSEAAQANMEQFVDYVLTILPAIRVDGFLVKTRTQAPKSATPSPVESKVSAVFSLRLANGEVNATARLENGEFVVQAGSIGRAKWIGVEHNYQKLFDELVESGVYLEDGVQRRFSKSYAFSSPSAAGAVLNGRATAGPIAWVLANNPKRTYKDWEAEELSANYPAVRV</sequence>
<evidence type="ECO:0000313" key="2">
    <source>
        <dbReference type="Proteomes" id="UP000289437"/>
    </source>
</evidence>
<reference evidence="2" key="2">
    <citation type="submission" date="2019-02" db="EMBL/GenBank/DDBJ databases">
        <title>Granulicella sibirica sp. nov., a psychrotolerant acidobacterium isolated from an organic soil layer in forested tundra, West Siberia.</title>
        <authorList>
            <person name="Oshkin I.Y."/>
            <person name="Kulichevskaya I.S."/>
            <person name="Rijpstra W.I.C."/>
            <person name="Sinninghe Damste J.S."/>
            <person name="Rakitin A.L."/>
            <person name="Ravin N.V."/>
            <person name="Dedysh S.N."/>
        </authorList>
    </citation>
    <scope>NUCLEOTIDE SEQUENCE [LARGE SCALE GENOMIC DNA]</scope>
    <source>
        <strain evidence="2">AF10</strain>
    </source>
</reference>
<dbReference type="AlphaFoldDB" id="A0A4Q0SY86"/>